<dbReference type="Proteomes" id="UP001473302">
    <property type="component" value="Unassembled WGS sequence"/>
</dbReference>
<evidence type="ECO:0000313" key="3">
    <source>
        <dbReference type="Proteomes" id="UP001473302"/>
    </source>
</evidence>
<sequence length="99" mass="11233">MPADSSGDTETKSTRVLTSIDWNGRPISYEIPLNTPVSNSPETRVAPTMSKDNKVRVILLEADIDDLESKIREHGAAIRRLRAEIRSKEGQIKRRRINY</sequence>
<keyword evidence="1" id="KW-0175">Coiled coil</keyword>
<proteinExistence type="predicted"/>
<gene>
    <name evidence="2" type="ORF">MFLAVUS_002633</name>
</gene>
<evidence type="ECO:0000256" key="1">
    <source>
        <dbReference type="SAM" id="Coils"/>
    </source>
</evidence>
<name>A0ABP9YQT3_9FUNG</name>
<feature type="coiled-coil region" evidence="1">
    <location>
        <begin position="64"/>
        <end position="98"/>
    </location>
</feature>
<evidence type="ECO:0000313" key="2">
    <source>
        <dbReference type="EMBL" id="GAA5809228.1"/>
    </source>
</evidence>
<accession>A0ABP9YQT3</accession>
<dbReference type="EMBL" id="BAABUK010000004">
    <property type="protein sequence ID" value="GAA5809228.1"/>
    <property type="molecule type" value="Genomic_DNA"/>
</dbReference>
<reference evidence="2 3" key="1">
    <citation type="submission" date="2024-04" db="EMBL/GenBank/DDBJ databases">
        <title>genome sequences of Mucor flavus KT1a and Helicostylum pulchrum KT1b strains isolated from the surface of a dry-aged beef.</title>
        <authorList>
            <person name="Toyotome T."/>
            <person name="Hosono M."/>
            <person name="Torimaru M."/>
            <person name="Fukuda K."/>
            <person name="Mikami N."/>
        </authorList>
    </citation>
    <scope>NUCLEOTIDE SEQUENCE [LARGE SCALE GENOMIC DNA]</scope>
    <source>
        <strain evidence="2 3">KT1a</strain>
    </source>
</reference>
<organism evidence="2 3">
    <name type="scientific">Mucor flavus</name>
    <dbReference type="NCBI Taxonomy" id="439312"/>
    <lineage>
        <taxon>Eukaryota</taxon>
        <taxon>Fungi</taxon>
        <taxon>Fungi incertae sedis</taxon>
        <taxon>Mucoromycota</taxon>
        <taxon>Mucoromycotina</taxon>
        <taxon>Mucoromycetes</taxon>
        <taxon>Mucorales</taxon>
        <taxon>Mucorineae</taxon>
        <taxon>Mucoraceae</taxon>
        <taxon>Mucor</taxon>
    </lineage>
</organism>
<keyword evidence="3" id="KW-1185">Reference proteome</keyword>
<protein>
    <submittedName>
        <fullName evidence="2">Uncharacterized protein</fullName>
    </submittedName>
</protein>
<comment type="caution">
    <text evidence="2">The sequence shown here is derived from an EMBL/GenBank/DDBJ whole genome shotgun (WGS) entry which is preliminary data.</text>
</comment>